<dbReference type="Proteomes" id="UP001239795">
    <property type="component" value="Unassembled WGS sequence"/>
</dbReference>
<evidence type="ECO:0000313" key="4">
    <source>
        <dbReference type="Proteomes" id="UP001239795"/>
    </source>
</evidence>
<protein>
    <submittedName>
        <fullName evidence="3">Uncharacterized protein</fullName>
    </submittedName>
</protein>
<dbReference type="EMBL" id="MLGG01000001">
    <property type="protein sequence ID" value="KAK1469698.1"/>
    <property type="molecule type" value="Genomic_DNA"/>
</dbReference>
<sequence>MGESGNSLIASCSLAPGPRKRSRLAPPPSSNSAPFPCLRVRVDQPVQGTRFGWLVSHPLRFGLARRSSPHTCSVPSSHSFNHVHNNLRAILFGGNHHQSSLSFSRKISIVLLNIVSSFVFPFVAGLLISASSRVSLVSGFHPLRLSPCVKCYCTVVSFRKNVCSLCVGIGKPPPRRRP</sequence>
<keyword evidence="4" id="KW-1185">Reference proteome</keyword>
<comment type="caution">
    <text evidence="3">The sequence shown here is derived from an EMBL/GenBank/DDBJ whole genome shotgun (WGS) entry which is preliminary data.</text>
</comment>
<name>A0AAI9V8N8_9PEZI</name>
<keyword evidence="2" id="KW-1133">Transmembrane helix</keyword>
<proteinExistence type="predicted"/>
<dbReference type="AlphaFoldDB" id="A0AAI9V8N8"/>
<evidence type="ECO:0000256" key="1">
    <source>
        <dbReference type="SAM" id="MobiDB-lite"/>
    </source>
</evidence>
<evidence type="ECO:0000256" key="2">
    <source>
        <dbReference type="SAM" id="Phobius"/>
    </source>
</evidence>
<feature type="transmembrane region" description="Helical" evidence="2">
    <location>
        <begin position="107"/>
        <end position="128"/>
    </location>
</feature>
<gene>
    <name evidence="3" type="ORF">CMEL01_01465</name>
</gene>
<accession>A0AAI9V8N8</accession>
<keyword evidence="2" id="KW-0812">Transmembrane</keyword>
<organism evidence="3 4">
    <name type="scientific">Colletotrichum melonis</name>
    <dbReference type="NCBI Taxonomy" id="1209925"/>
    <lineage>
        <taxon>Eukaryota</taxon>
        <taxon>Fungi</taxon>
        <taxon>Dikarya</taxon>
        <taxon>Ascomycota</taxon>
        <taxon>Pezizomycotina</taxon>
        <taxon>Sordariomycetes</taxon>
        <taxon>Hypocreomycetidae</taxon>
        <taxon>Glomerellales</taxon>
        <taxon>Glomerellaceae</taxon>
        <taxon>Colletotrichum</taxon>
        <taxon>Colletotrichum acutatum species complex</taxon>
    </lineage>
</organism>
<keyword evidence="2" id="KW-0472">Membrane</keyword>
<feature type="compositionally biased region" description="Polar residues" evidence="1">
    <location>
        <begin position="1"/>
        <end position="10"/>
    </location>
</feature>
<feature type="region of interest" description="Disordered" evidence="1">
    <location>
        <begin position="1"/>
        <end position="32"/>
    </location>
</feature>
<evidence type="ECO:0000313" key="3">
    <source>
        <dbReference type="EMBL" id="KAK1469698.1"/>
    </source>
</evidence>
<reference evidence="3 4" key="1">
    <citation type="submission" date="2016-10" db="EMBL/GenBank/DDBJ databases">
        <title>The genome sequence of Colletotrichum fioriniae PJ7.</title>
        <authorList>
            <person name="Baroncelli R."/>
        </authorList>
    </citation>
    <scope>NUCLEOTIDE SEQUENCE [LARGE SCALE GENOMIC DNA]</scope>
    <source>
        <strain evidence="3">Col 31</strain>
    </source>
</reference>